<sequence length="8" mass="857">METMTSAS</sequence>
<reference evidence="1" key="1">
    <citation type="submission" date="2018-02" db="EMBL/GenBank/DDBJ databases">
        <title>Rhizophora mucronata_Transcriptome.</title>
        <authorList>
            <person name="Meera S.P."/>
            <person name="Sreeshan A."/>
            <person name="Augustine A."/>
        </authorList>
    </citation>
    <scope>NUCLEOTIDE SEQUENCE</scope>
    <source>
        <tissue evidence="1">Leaf</tissue>
    </source>
</reference>
<proteinExistence type="predicted"/>
<protein>
    <submittedName>
        <fullName evidence="1">Uncharacterized protein</fullName>
    </submittedName>
</protein>
<name>A0A2P2QYI7_RHIMU</name>
<evidence type="ECO:0000313" key="1">
    <source>
        <dbReference type="EMBL" id="MBX72033.1"/>
    </source>
</evidence>
<organism evidence="1">
    <name type="scientific">Rhizophora mucronata</name>
    <name type="common">Asiatic mangrove</name>
    <dbReference type="NCBI Taxonomy" id="61149"/>
    <lineage>
        <taxon>Eukaryota</taxon>
        <taxon>Viridiplantae</taxon>
        <taxon>Streptophyta</taxon>
        <taxon>Embryophyta</taxon>
        <taxon>Tracheophyta</taxon>
        <taxon>Spermatophyta</taxon>
        <taxon>Magnoliopsida</taxon>
        <taxon>eudicotyledons</taxon>
        <taxon>Gunneridae</taxon>
        <taxon>Pentapetalae</taxon>
        <taxon>rosids</taxon>
        <taxon>fabids</taxon>
        <taxon>Malpighiales</taxon>
        <taxon>Rhizophoraceae</taxon>
        <taxon>Rhizophora</taxon>
    </lineage>
</organism>
<accession>A0A2P2QYI7</accession>
<dbReference type="EMBL" id="GGEC01091549">
    <property type="protein sequence ID" value="MBX72033.1"/>
    <property type="molecule type" value="Transcribed_RNA"/>
</dbReference>